<gene>
    <name evidence="8" type="ORF">TCAL_12287</name>
</gene>
<name>A0A553N774_TIGCA</name>
<evidence type="ECO:0000256" key="4">
    <source>
        <dbReference type="ARBA" id="ARBA00022833"/>
    </source>
</evidence>
<dbReference type="GO" id="GO:0005634">
    <property type="term" value="C:nucleus"/>
    <property type="evidence" value="ECO:0007669"/>
    <property type="project" value="TreeGrafter"/>
</dbReference>
<dbReference type="PROSITE" id="PS00028">
    <property type="entry name" value="ZINC_FINGER_C2H2_1"/>
    <property type="match status" value="3"/>
</dbReference>
<dbReference type="InterPro" id="IPR013087">
    <property type="entry name" value="Znf_C2H2_type"/>
</dbReference>
<keyword evidence="4" id="KW-0862">Zinc</keyword>
<dbReference type="STRING" id="6832.A0A553N774"/>
<dbReference type="EMBL" id="VCGU01000459">
    <property type="protein sequence ID" value="TRY61284.1"/>
    <property type="molecule type" value="Genomic_DNA"/>
</dbReference>
<dbReference type="PANTHER" id="PTHR24409:SF295">
    <property type="entry name" value="AZ2-RELATED"/>
    <property type="match status" value="1"/>
</dbReference>
<dbReference type="GO" id="GO:0000977">
    <property type="term" value="F:RNA polymerase II transcription regulatory region sequence-specific DNA binding"/>
    <property type="evidence" value="ECO:0007669"/>
    <property type="project" value="TreeGrafter"/>
</dbReference>
<keyword evidence="1" id="KW-0479">Metal-binding</keyword>
<organism evidence="8 9">
    <name type="scientific">Tigriopus californicus</name>
    <name type="common">Marine copepod</name>
    <dbReference type="NCBI Taxonomy" id="6832"/>
    <lineage>
        <taxon>Eukaryota</taxon>
        <taxon>Metazoa</taxon>
        <taxon>Ecdysozoa</taxon>
        <taxon>Arthropoda</taxon>
        <taxon>Crustacea</taxon>
        <taxon>Multicrustacea</taxon>
        <taxon>Hexanauplia</taxon>
        <taxon>Copepoda</taxon>
        <taxon>Harpacticoida</taxon>
        <taxon>Harpacticidae</taxon>
        <taxon>Tigriopus</taxon>
    </lineage>
</organism>
<dbReference type="InterPro" id="IPR036236">
    <property type="entry name" value="Znf_C2H2_sf"/>
</dbReference>
<evidence type="ECO:0000256" key="6">
    <source>
        <dbReference type="SAM" id="MobiDB-lite"/>
    </source>
</evidence>
<proteinExistence type="predicted"/>
<feature type="domain" description="C2H2-type" evidence="7">
    <location>
        <begin position="265"/>
        <end position="283"/>
    </location>
</feature>
<keyword evidence="9" id="KW-1185">Reference proteome</keyword>
<dbReference type="GO" id="GO:0000981">
    <property type="term" value="F:DNA-binding transcription factor activity, RNA polymerase II-specific"/>
    <property type="evidence" value="ECO:0007669"/>
    <property type="project" value="TreeGrafter"/>
</dbReference>
<evidence type="ECO:0000256" key="2">
    <source>
        <dbReference type="ARBA" id="ARBA00022737"/>
    </source>
</evidence>
<evidence type="ECO:0000259" key="7">
    <source>
        <dbReference type="PROSITE" id="PS50157"/>
    </source>
</evidence>
<dbReference type="Pfam" id="PF00096">
    <property type="entry name" value="zf-C2H2"/>
    <property type="match status" value="3"/>
</dbReference>
<dbReference type="PANTHER" id="PTHR24409">
    <property type="entry name" value="ZINC FINGER PROTEIN 142"/>
    <property type="match status" value="1"/>
</dbReference>
<protein>
    <recommendedName>
        <fullName evidence="7">C2H2-type domain-containing protein</fullName>
    </recommendedName>
</protein>
<keyword evidence="2" id="KW-0677">Repeat</keyword>
<evidence type="ECO:0000256" key="5">
    <source>
        <dbReference type="PROSITE-ProRule" id="PRU00042"/>
    </source>
</evidence>
<keyword evidence="3 5" id="KW-0863">Zinc-finger</keyword>
<dbReference type="PROSITE" id="PS50157">
    <property type="entry name" value="ZINC_FINGER_C2H2_2"/>
    <property type="match status" value="3"/>
</dbReference>
<feature type="region of interest" description="Disordered" evidence="6">
    <location>
        <begin position="290"/>
        <end position="324"/>
    </location>
</feature>
<accession>A0A553N774</accession>
<feature type="domain" description="C2H2-type" evidence="7">
    <location>
        <begin position="237"/>
        <end position="264"/>
    </location>
</feature>
<feature type="domain" description="C2H2-type" evidence="7">
    <location>
        <begin position="209"/>
        <end position="236"/>
    </location>
</feature>
<dbReference type="Gene3D" id="3.30.160.60">
    <property type="entry name" value="Classic Zinc Finger"/>
    <property type="match status" value="2"/>
</dbReference>
<dbReference type="GO" id="GO:0008270">
    <property type="term" value="F:zinc ion binding"/>
    <property type="evidence" value="ECO:0007669"/>
    <property type="project" value="UniProtKB-KW"/>
</dbReference>
<reference evidence="8 9" key="1">
    <citation type="journal article" date="2018" name="Nat. Ecol. Evol.">
        <title>Genomic signatures of mitonuclear coevolution across populations of Tigriopus californicus.</title>
        <authorList>
            <person name="Barreto F.S."/>
            <person name="Watson E.T."/>
            <person name="Lima T.G."/>
            <person name="Willett C.S."/>
            <person name="Edmands S."/>
            <person name="Li W."/>
            <person name="Burton R.S."/>
        </authorList>
    </citation>
    <scope>NUCLEOTIDE SEQUENCE [LARGE SCALE GENOMIC DNA]</scope>
    <source>
        <strain evidence="8 9">San Diego</strain>
    </source>
</reference>
<evidence type="ECO:0000313" key="8">
    <source>
        <dbReference type="EMBL" id="TRY61284.1"/>
    </source>
</evidence>
<dbReference type="SUPFAM" id="SSF57667">
    <property type="entry name" value="beta-beta-alpha zinc fingers"/>
    <property type="match status" value="2"/>
</dbReference>
<evidence type="ECO:0000256" key="3">
    <source>
        <dbReference type="ARBA" id="ARBA00022771"/>
    </source>
</evidence>
<dbReference type="AlphaFoldDB" id="A0A553N774"/>
<sequence length="390" mass="44494">MEISDSSSWLLRSPGESDRSFETFDTLYQNMIARYLGQVDFTLKVVDLRAMKHLRRKGKNQVNRQDQSDLANGSCRVFVAPEMDHGQSALRVGVIIALLHHNPTKCEASVPLNIESVICRGCQMVQEDIRAGCCHSSKCPSPPIGDPEIMCYICGLSCSSTTKLETHLVHDHQETGSFFPCLKCRKHFFLEKDWIAHHRNKHSSLANGFPCQCGREFVTQGQLNRHQRQVHEDHRPFPCSNCDLKFKLKEQWTKHQLVHESVKRHECSLCPKTFRTRSNLKQHLVRCKKAPNVKATRKGSSHEDQSAAPIHNLSNPSPTPPQVRSHVKKQARNEFVTVDNARYFIKYAQDADMTESERGRIDEIQNQASDGESILERIPILIITQSKLNH</sequence>
<evidence type="ECO:0000313" key="9">
    <source>
        <dbReference type="Proteomes" id="UP000318571"/>
    </source>
</evidence>
<dbReference type="SMART" id="SM00355">
    <property type="entry name" value="ZnF_C2H2"/>
    <property type="match status" value="5"/>
</dbReference>
<comment type="caution">
    <text evidence="8">The sequence shown here is derived from an EMBL/GenBank/DDBJ whole genome shotgun (WGS) entry which is preliminary data.</text>
</comment>
<dbReference type="Proteomes" id="UP000318571">
    <property type="component" value="Chromosome 8"/>
</dbReference>
<evidence type="ECO:0000256" key="1">
    <source>
        <dbReference type="ARBA" id="ARBA00022723"/>
    </source>
</evidence>
<feature type="compositionally biased region" description="Basic residues" evidence="6">
    <location>
        <begin position="290"/>
        <end position="299"/>
    </location>
</feature>